<evidence type="ECO:0000313" key="5">
    <source>
        <dbReference type="Proteomes" id="UP001143192"/>
    </source>
</evidence>
<evidence type="ECO:0008006" key="6">
    <source>
        <dbReference type="Google" id="ProtNLM"/>
    </source>
</evidence>
<evidence type="ECO:0000256" key="2">
    <source>
        <dbReference type="SAM" id="Phobius"/>
    </source>
</evidence>
<evidence type="ECO:0000313" key="4">
    <source>
        <dbReference type="EMBL" id="MCR6504399.1"/>
    </source>
</evidence>
<feature type="chain" id="PRO_5040759457" description="Tetratricopeptide repeat protein" evidence="3">
    <location>
        <begin position="26"/>
        <end position="569"/>
    </location>
</feature>
<proteinExistence type="predicted"/>
<keyword evidence="5" id="KW-1185">Reference proteome</keyword>
<gene>
    <name evidence="4" type="ORF">M1B79_06800</name>
</gene>
<feature type="signal peptide" evidence="3">
    <location>
        <begin position="1"/>
        <end position="25"/>
    </location>
</feature>
<name>A0A9X2NSE8_9BACE</name>
<sequence>MRNAIQRLALFPLVALFLLSAACHRTDGRAEALLSNADSLLTANPDSALRLLEALPATIELTRQESARYALLLAQATDKCEKPLLPCDSLLDVALDYYDDDERERAVALLYKGRLEVEMEQSERAIGFLLEGLDIIEKFPEDVETKRHLLSSLGNEYYDAQLYEKAKKAYNELYEYCFTDKDKAIALSGLGSYYSIIEKEDSALFYRKKALDYAQISGDSTIIEMYAGSLSREYCWKEKYDTALYYAKKSLQWLPENAKRYMLYSDIGHIFYCKDNLDSAEYYINKSLKDSIYFQSKEKASILFDLANIKEEQKDYQATTELLYQFIEIADSTYFSEQSTKIRQLIHQYDIKQKVDQEQRRSKYLLKNVIGIFLILCLVLIVFFQYRINKRDKQRAINEQKLAQAQEKYNNLKYSINESQRIITLLRKEQSGFSQEAEKYRQEITERETAIEKLKTEKESLRTWLFKQSSIYQKVEKLSKQKATSKKELTVLANHEQKVLKEIVMELYADHISDTKTQYPLLTDEDLLCLCLEKVGFSNQTIALCFGNTDAHIVSQRKYRMKERMNGSK</sequence>
<evidence type="ECO:0000256" key="3">
    <source>
        <dbReference type="SAM" id="SignalP"/>
    </source>
</evidence>
<dbReference type="EMBL" id="JAMZED010000012">
    <property type="protein sequence ID" value="MCR6504399.1"/>
    <property type="molecule type" value="Genomic_DNA"/>
</dbReference>
<dbReference type="PROSITE" id="PS51257">
    <property type="entry name" value="PROKAR_LIPOPROTEIN"/>
    <property type="match status" value="1"/>
</dbReference>
<dbReference type="InterPro" id="IPR011990">
    <property type="entry name" value="TPR-like_helical_dom_sf"/>
</dbReference>
<feature type="transmembrane region" description="Helical" evidence="2">
    <location>
        <begin position="364"/>
        <end position="386"/>
    </location>
</feature>
<dbReference type="SMART" id="SM00028">
    <property type="entry name" value="TPR"/>
    <property type="match status" value="5"/>
</dbReference>
<evidence type="ECO:0000256" key="1">
    <source>
        <dbReference type="SAM" id="Coils"/>
    </source>
</evidence>
<keyword evidence="3" id="KW-0732">Signal</keyword>
<reference evidence="4" key="1">
    <citation type="journal article" date="2022" name="Arch. Microbiol.">
        <title>Bacteroides muris sp. nov. isolated from the cecum of wild-derived house mice.</title>
        <authorList>
            <person name="Fokt H."/>
            <person name="Unni R."/>
            <person name="Repnik U."/>
            <person name="Schmitz R.A."/>
            <person name="Bramkamp M."/>
            <person name="Baines J.F."/>
            <person name="Unterweger D."/>
        </authorList>
    </citation>
    <scope>NUCLEOTIDE SEQUENCE</scope>
    <source>
        <strain evidence="4">KH365_2</strain>
    </source>
</reference>
<keyword evidence="2" id="KW-1133">Transmembrane helix</keyword>
<dbReference type="SUPFAM" id="SSF48452">
    <property type="entry name" value="TPR-like"/>
    <property type="match status" value="1"/>
</dbReference>
<keyword evidence="2" id="KW-0472">Membrane</keyword>
<keyword evidence="1" id="KW-0175">Coiled coil</keyword>
<dbReference type="Gene3D" id="1.25.40.10">
    <property type="entry name" value="Tetratricopeptide repeat domain"/>
    <property type="match status" value="2"/>
</dbReference>
<reference evidence="4" key="2">
    <citation type="submission" date="2022-04" db="EMBL/GenBank/DDBJ databases">
        <authorList>
            <person name="Fokt H."/>
            <person name="Baines J."/>
        </authorList>
    </citation>
    <scope>NUCLEOTIDE SEQUENCE</scope>
    <source>
        <strain evidence="4">KH365_2</strain>
    </source>
</reference>
<protein>
    <recommendedName>
        <fullName evidence="6">Tetratricopeptide repeat protein</fullName>
    </recommendedName>
</protein>
<feature type="coiled-coil region" evidence="1">
    <location>
        <begin position="402"/>
        <end position="457"/>
    </location>
</feature>
<accession>A0A9X2NSE8</accession>
<dbReference type="InterPro" id="IPR019734">
    <property type="entry name" value="TPR_rpt"/>
</dbReference>
<organism evidence="4 5">
    <name type="scientific">Bacteroides muris</name>
    <name type="common">ex Fokt et al. 2023</name>
    <dbReference type="NCBI Taxonomy" id="2937417"/>
    <lineage>
        <taxon>Bacteria</taxon>
        <taxon>Pseudomonadati</taxon>
        <taxon>Bacteroidota</taxon>
        <taxon>Bacteroidia</taxon>
        <taxon>Bacteroidales</taxon>
        <taxon>Bacteroidaceae</taxon>
        <taxon>Bacteroides</taxon>
    </lineage>
</organism>
<dbReference type="AlphaFoldDB" id="A0A9X2NSE8"/>
<comment type="caution">
    <text evidence="4">The sequence shown here is derived from an EMBL/GenBank/DDBJ whole genome shotgun (WGS) entry which is preliminary data.</text>
</comment>
<dbReference type="RefSeq" id="WP_257931202.1">
    <property type="nucleotide sequence ID" value="NZ_JAMZED010000012.1"/>
</dbReference>
<dbReference type="Proteomes" id="UP001143192">
    <property type="component" value="Unassembled WGS sequence"/>
</dbReference>
<keyword evidence="2" id="KW-0812">Transmembrane</keyword>